<protein>
    <submittedName>
        <fullName evidence="2">Uncharacterized protein</fullName>
    </submittedName>
</protein>
<evidence type="ECO:0000256" key="1">
    <source>
        <dbReference type="SAM" id="MobiDB-lite"/>
    </source>
</evidence>
<name>A0A9W9R2C4_PENBR</name>
<proteinExistence type="predicted"/>
<dbReference type="InterPro" id="IPR022190">
    <property type="entry name" value="DUF3716"/>
</dbReference>
<organism evidence="2 3">
    <name type="scientific">Penicillium brevicompactum</name>
    <dbReference type="NCBI Taxonomy" id="5074"/>
    <lineage>
        <taxon>Eukaryota</taxon>
        <taxon>Fungi</taxon>
        <taxon>Dikarya</taxon>
        <taxon>Ascomycota</taxon>
        <taxon>Pezizomycotina</taxon>
        <taxon>Eurotiomycetes</taxon>
        <taxon>Eurotiomycetidae</taxon>
        <taxon>Eurotiales</taxon>
        <taxon>Aspergillaceae</taxon>
        <taxon>Penicillium</taxon>
    </lineage>
</organism>
<reference evidence="2" key="2">
    <citation type="journal article" date="2023" name="IMA Fungus">
        <title>Comparative genomic study of the Penicillium genus elucidates a diverse pangenome and 15 lateral gene transfer events.</title>
        <authorList>
            <person name="Petersen C."/>
            <person name="Sorensen T."/>
            <person name="Nielsen M.R."/>
            <person name="Sondergaard T.E."/>
            <person name="Sorensen J.L."/>
            <person name="Fitzpatrick D.A."/>
            <person name="Frisvad J.C."/>
            <person name="Nielsen K.L."/>
        </authorList>
    </citation>
    <scope>NUCLEOTIDE SEQUENCE</scope>
    <source>
        <strain evidence="2">IBT 35673</strain>
    </source>
</reference>
<reference evidence="2" key="1">
    <citation type="submission" date="2022-12" db="EMBL/GenBank/DDBJ databases">
        <authorList>
            <person name="Petersen C."/>
        </authorList>
    </citation>
    <scope>NUCLEOTIDE SEQUENCE</scope>
    <source>
        <strain evidence="2">IBT 35673</strain>
    </source>
</reference>
<accession>A0A9W9R2C4</accession>
<feature type="region of interest" description="Disordered" evidence="1">
    <location>
        <begin position="1"/>
        <end position="22"/>
    </location>
</feature>
<feature type="region of interest" description="Disordered" evidence="1">
    <location>
        <begin position="173"/>
        <end position="196"/>
    </location>
</feature>
<evidence type="ECO:0000313" key="2">
    <source>
        <dbReference type="EMBL" id="KAJ5352462.1"/>
    </source>
</evidence>
<evidence type="ECO:0000313" key="3">
    <source>
        <dbReference type="Proteomes" id="UP001147695"/>
    </source>
</evidence>
<dbReference type="Pfam" id="PF12511">
    <property type="entry name" value="DUF3716"/>
    <property type="match status" value="1"/>
</dbReference>
<gene>
    <name evidence="2" type="ORF">N7452_001436</name>
</gene>
<dbReference type="EMBL" id="JAPZBQ010000001">
    <property type="protein sequence ID" value="KAJ5352462.1"/>
    <property type="molecule type" value="Genomic_DNA"/>
</dbReference>
<comment type="caution">
    <text evidence="2">The sequence shown here is derived from an EMBL/GenBank/DDBJ whole genome shotgun (WGS) entry which is preliminary data.</text>
</comment>
<dbReference type="Proteomes" id="UP001147695">
    <property type="component" value="Unassembled WGS sequence"/>
</dbReference>
<dbReference type="AlphaFoldDB" id="A0A9W9R2C4"/>
<sequence>MSEADLTGPAEGHEPSIIVVPDSGTTRIGEDMILEPPRTGRNIIPPGPWAQTLMDDDSFGSAGRPNRPRSALVRDLRLLPSLREPFLRDSRAMTASALFYFLQSKPANVESGLMTVVGAEMPLEEECIHCKMLKGPWARCVVVQGQAGRGLACNNCHQLRRGSRCEHYVAPHPDTAEIPQQQRRQTQTRQDDEASSERRAWILDFEHIGDRIEVVNRRILGLLGAHEDRGVHGHDIRELRRMVQRLQDAYRDLVRRRAEMDM</sequence>